<protein>
    <submittedName>
        <fullName evidence="2">Uncharacterized protein</fullName>
    </submittedName>
</protein>
<organism evidence="2">
    <name type="scientific">Kwoniella bestiolae CBS 10118</name>
    <dbReference type="NCBI Taxonomy" id="1296100"/>
    <lineage>
        <taxon>Eukaryota</taxon>
        <taxon>Fungi</taxon>
        <taxon>Dikarya</taxon>
        <taxon>Basidiomycota</taxon>
        <taxon>Agaricomycotina</taxon>
        <taxon>Tremellomycetes</taxon>
        <taxon>Tremellales</taxon>
        <taxon>Cryptococcaceae</taxon>
        <taxon>Kwoniella</taxon>
    </lineage>
</organism>
<feature type="region of interest" description="Disordered" evidence="1">
    <location>
        <begin position="66"/>
        <end position="98"/>
    </location>
</feature>
<accession>A0A1B9G0K6</accession>
<name>A0A1B9G0K6_9TREE</name>
<dbReference type="AlphaFoldDB" id="A0A1B9G0K6"/>
<feature type="compositionally biased region" description="Basic and acidic residues" evidence="1">
    <location>
        <begin position="89"/>
        <end position="98"/>
    </location>
</feature>
<reference evidence="2" key="1">
    <citation type="submission" date="2013-07" db="EMBL/GenBank/DDBJ databases">
        <title>The Genome Sequence of Cryptococcus bestiolae CBS10118.</title>
        <authorList>
            <consortium name="The Broad Institute Genome Sequencing Platform"/>
            <person name="Cuomo C."/>
            <person name="Litvintseva A."/>
            <person name="Chen Y."/>
            <person name="Heitman J."/>
            <person name="Sun S."/>
            <person name="Springer D."/>
            <person name="Dromer F."/>
            <person name="Young S.K."/>
            <person name="Zeng Q."/>
            <person name="Gargeya S."/>
            <person name="Fitzgerald M."/>
            <person name="Abouelleil A."/>
            <person name="Alvarado L."/>
            <person name="Berlin A.M."/>
            <person name="Chapman S.B."/>
            <person name="Dewar J."/>
            <person name="Goldberg J."/>
            <person name="Griggs A."/>
            <person name="Gujja S."/>
            <person name="Hansen M."/>
            <person name="Howarth C."/>
            <person name="Imamovic A."/>
            <person name="Larimer J."/>
            <person name="McCowan C."/>
            <person name="Murphy C."/>
            <person name="Pearson M."/>
            <person name="Priest M."/>
            <person name="Roberts A."/>
            <person name="Saif S."/>
            <person name="Shea T."/>
            <person name="Sykes S."/>
            <person name="Wortman J."/>
            <person name="Nusbaum C."/>
            <person name="Birren B."/>
        </authorList>
    </citation>
    <scope>NUCLEOTIDE SEQUENCE [LARGE SCALE GENOMIC DNA]</scope>
    <source>
        <strain evidence="2">CBS 10118</strain>
    </source>
</reference>
<reference evidence="2" key="2">
    <citation type="submission" date="2014-01" db="EMBL/GenBank/DDBJ databases">
        <title>Evolution of pathogenesis and genome organization in the Tremellales.</title>
        <authorList>
            <person name="Cuomo C."/>
            <person name="Litvintseva A."/>
            <person name="Heitman J."/>
            <person name="Chen Y."/>
            <person name="Sun S."/>
            <person name="Springer D."/>
            <person name="Dromer F."/>
            <person name="Young S."/>
            <person name="Zeng Q."/>
            <person name="Chapman S."/>
            <person name="Gujja S."/>
            <person name="Saif S."/>
            <person name="Birren B."/>
        </authorList>
    </citation>
    <scope>NUCLEOTIDE SEQUENCE</scope>
    <source>
        <strain evidence="2">CBS 10118</strain>
    </source>
</reference>
<evidence type="ECO:0000256" key="1">
    <source>
        <dbReference type="SAM" id="MobiDB-lite"/>
    </source>
</evidence>
<sequence>MGNIPSKGALWPYVPPYDTRRLIDELCILYVHLSVVSDDKALSASNVLSPKPIQGLMKINQEELKKLGKNPNPPIKYETWKQNRQRRDKQREKEKSERCAALMEGIGPSIELGGMCVSNNVSSDSGGDASGCGGGCGGGGS</sequence>
<dbReference type="VEuPathDB" id="FungiDB:I302_06008"/>
<evidence type="ECO:0000313" key="2">
    <source>
        <dbReference type="EMBL" id="OCF24547.1"/>
    </source>
</evidence>
<proteinExistence type="predicted"/>
<dbReference type="EMBL" id="KI894022">
    <property type="protein sequence ID" value="OCF24547.1"/>
    <property type="molecule type" value="Genomic_DNA"/>
</dbReference>
<gene>
    <name evidence="2" type="ORF">I302_06008</name>
</gene>